<evidence type="ECO:0000256" key="2">
    <source>
        <dbReference type="ARBA" id="ARBA00022857"/>
    </source>
</evidence>
<dbReference type="PANTHER" id="PTHR47706">
    <property type="entry name" value="NMRA-LIKE FAMILY PROTEIN"/>
    <property type="match status" value="1"/>
</dbReference>
<evidence type="ECO:0000256" key="3">
    <source>
        <dbReference type="ARBA" id="ARBA00023002"/>
    </source>
</evidence>
<evidence type="ECO:0000313" key="5">
    <source>
        <dbReference type="EMBL" id="KAF7931984.1"/>
    </source>
</evidence>
<dbReference type="GeneID" id="62152593"/>
<keyword evidence="6" id="KW-1185">Reference proteome</keyword>
<sequence length="190" mass="21112">MVKIVLAGGAGNVGREVLEALLVEGKHKIKVFSRKEVPDLASQEVTVDIVDCLDKAALVHALEEVDTVLSFIITFNDPNNQSQTNLIDACIEAVVRRFAPSEWATRSHCGMPAYEGKDQILEFTLFQCGLFLNYFSYPHPTAKFMQIFPMPIDVENCRAIIHKDTNARITLTSVQDLARIVTKAVDYEGA</sequence>
<dbReference type="SUPFAM" id="SSF51735">
    <property type="entry name" value="NAD(P)-binding Rossmann-fold domains"/>
    <property type="match status" value="1"/>
</dbReference>
<evidence type="ECO:0000256" key="1">
    <source>
        <dbReference type="ARBA" id="ARBA00005725"/>
    </source>
</evidence>
<dbReference type="Pfam" id="PF05368">
    <property type="entry name" value="NmrA"/>
    <property type="match status" value="1"/>
</dbReference>
<dbReference type="Gene3D" id="3.40.50.720">
    <property type="entry name" value="NAD(P)-binding Rossmann-like Domain"/>
    <property type="match status" value="1"/>
</dbReference>
<dbReference type="PANTHER" id="PTHR47706:SF4">
    <property type="entry name" value="NMRA-LIKE DOMAIN-CONTAINING PROTEIN"/>
    <property type="match status" value="1"/>
</dbReference>
<protein>
    <recommendedName>
        <fullName evidence="4">NmrA-like domain-containing protein</fullName>
    </recommendedName>
</protein>
<keyword evidence="2" id="KW-0521">NADP</keyword>
<proteinExistence type="inferred from homology"/>
<dbReference type="Proteomes" id="UP000710849">
    <property type="component" value="Unassembled WGS sequence"/>
</dbReference>
<evidence type="ECO:0000313" key="6">
    <source>
        <dbReference type="Proteomes" id="UP000710849"/>
    </source>
</evidence>
<organism evidence="5 6">
    <name type="scientific">Botrytis byssoidea</name>
    <dbReference type="NCBI Taxonomy" id="139641"/>
    <lineage>
        <taxon>Eukaryota</taxon>
        <taxon>Fungi</taxon>
        <taxon>Dikarya</taxon>
        <taxon>Ascomycota</taxon>
        <taxon>Pezizomycotina</taxon>
        <taxon>Leotiomycetes</taxon>
        <taxon>Helotiales</taxon>
        <taxon>Sclerotiniaceae</taxon>
        <taxon>Botrytis</taxon>
    </lineage>
</organism>
<accession>A0A9P5LX23</accession>
<reference evidence="5 6" key="1">
    <citation type="journal article" date="2020" name="Genome Biol. Evol.">
        <title>Comparative genomics of Sclerotiniaceae.</title>
        <authorList>
            <person name="Valero Jimenez C.A."/>
            <person name="Steentjes M."/>
            <person name="Scholten O.E."/>
            <person name="Van Kan J.A.L."/>
        </authorList>
    </citation>
    <scope>NUCLEOTIDE SEQUENCE [LARGE SCALE GENOMIC DNA]</scope>
    <source>
        <strain evidence="5 6">MUCL 94</strain>
    </source>
</reference>
<comment type="similarity">
    <text evidence="1">Belongs to the NmrA-type oxidoreductase family. Isoflavone reductase subfamily.</text>
</comment>
<dbReference type="InterPro" id="IPR008030">
    <property type="entry name" value="NmrA-like"/>
</dbReference>
<dbReference type="AlphaFoldDB" id="A0A9P5LX23"/>
<comment type="caution">
    <text evidence="5">The sequence shown here is derived from an EMBL/GenBank/DDBJ whole genome shotgun (WGS) entry which is preliminary data.</text>
</comment>
<dbReference type="EMBL" id="RCSW01000020">
    <property type="protein sequence ID" value="KAF7931984.1"/>
    <property type="molecule type" value="Genomic_DNA"/>
</dbReference>
<name>A0A9P5LX23_9HELO</name>
<gene>
    <name evidence="5" type="ORF">EAE97_009005</name>
</gene>
<evidence type="ECO:0000259" key="4">
    <source>
        <dbReference type="Pfam" id="PF05368"/>
    </source>
</evidence>
<feature type="domain" description="NmrA-like" evidence="4">
    <location>
        <begin position="3"/>
        <end position="122"/>
    </location>
</feature>
<dbReference type="InterPro" id="IPR051609">
    <property type="entry name" value="NmrA/Isoflavone_reductase-like"/>
</dbReference>
<dbReference type="GO" id="GO:0016491">
    <property type="term" value="F:oxidoreductase activity"/>
    <property type="evidence" value="ECO:0007669"/>
    <property type="project" value="UniProtKB-KW"/>
</dbReference>
<dbReference type="RefSeq" id="XP_038729533.1">
    <property type="nucleotide sequence ID" value="XM_038879520.1"/>
</dbReference>
<dbReference type="InterPro" id="IPR036291">
    <property type="entry name" value="NAD(P)-bd_dom_sf"/>
</dbReference>
<keyword evidence="3" id="KW-0560">Oxidoreductase</keyword>